<evidence type="ECO:0000313" key="2">
    <source>
        <dbReference type="Proteomes" id="UP001519460"/>
    </source>
</evidence>
<proteinExistence type="predicted"/>
<protein>
    <submittedName>
        <fullName evidence="1">Uncharacterized protein</fullName>
    </submittedName>
</protein>
<organism evidence="1 2">
    <name type="scientific">Batillaria attramentaria</name>
    <dbReference type="NCBI Taxonomy" id="370345"/>
    <lineage>
        <taxon>Eukaryota</taxon>
        <taxon>Metazoa</taxon>
        <taxon>Spiralia</taxon>
        <taxon>Lophotrochozoa</taxon>
        <taxon>Mollusca</taxon>
        <taxon>Gastropoda</taxon>
        <taxon>Caenogastropoda</taxon>
        <taxon>Sorbeoconcha</taxon>
        <taxon>Cerithioidea</taxon>
        <taxon>Batillariidae</taxon>
        <taxon>Batillaria</taxon>
    </lineage>
</organism>
<accession>A0ABD0M5E1</accession>
<evidence type="ECO:0000313" key="1">
    <source>
        <dbReference type="EMBL" id="KAK7506920.1"/>
    </source>
</evidence>
<name>A0ABD0M5E1_9CAEN</name>
<sequence>MANCFSEALSSLHMATSSFNNNLAYPLFDVPGTFPIMAGHAHRCQQELLPPHQNVPPRPSSAENCVANKGNPPKDLTFFWPWFEPKVRMQRAQMQGIQNRMHLQAYAEFFAEQQRKGAYAEQQRKVLCALCVSVSVLAPGGFVHTNKKYCGSHLRRPRERMAMCGSVKCCATDAVW</sequence>
<dbReference type="AlphaFoldDB" id="A0ABD0M5E1"/>
<comment type="caution">
    <text evidence="1">The sequence shown here is derived from an EMBL/GenBank/DDBJ whole genome shotgun (WGS) entry which is preliminary data.</text>
</comment>
<dbReference type="Proteomes" id="UP001519460">
    <property type="component" value="Unassembled WGS sequence"/>
</dbReference>
<dbReference type="EMBL" id="JACVVK020000005">
    <property type="protein sequence ID" value="KAK7506920.1"/>
    <property type="molecule type" value="Genomic_DNA"/>
</dbReference>
<gene>
    <name evidence="1" type="ORF">BaRGS_00001771</name>
</gene>
<keyword evidence="2" id="KW-1185">Reference proteome</keyword>
<reference evidence="1 2" key="1">
    <citation type="journal article" date="2023" name="Sci. Data">
        <title>Genome assembly of the Korean intertidal mud-creeper Batillaria attramentaria.</title>
        <authorList>
            <person name="Patra A.K."/>
            <person name="Ho P.T."/>
            <person name="Jun S."/>
            <person name="Lee S.J."/>
            <person name="Kim Y."/>
            <person name="Won Y.J."/>
        </authorList>
    </citation>
    <scope>NUCLEOTIDE SEQUENCE [LARGE SCALE GENOMIC DNA]</scope>
    <source>
        <strain evidence="1">Wonlab-2016</strain>
    </source>
</reference>